<reference evidence="2 4" key="1">
    <citation type="submission" date="2023-07" db="EMBL/GenBank/DDBJ databases">
        <title>Sorghum-associated microbial communities from plants grown in Nebraska, USA.</title>
        <authorList>
            <person name="Schachtman D."/>
        </authorList>
    </citation>
    <scope>NUCLEOTIDE SEQUENCE</scope>
    <source>
        <strain evidence="3 4">BE105</strain>
        <strain evidence="2">BE69</strain>
    </source>
</reference>
<sequence length="192" mass="21803">MQMTKKAVSRRTILKTAPWLSLAALPLSGCGVVNTLNRPSEAPTGVPPAVIEIIAERSLNPDVDGMPKPLLLRIYELRTPVTFARSSFFDLLDKDESQLGGDFVRREEILIAPGERRVIERKGNPDVRAFGFFASYRDLERSTWRAHVDAPNSVEMRRRWWGLGETQRLKPVHYLVTVSRDAVRVQHQITSR</sequence>
<dbReference type="Proteomes" id="UP001253458">
    <property type="component" value="Unassembled WGS sequence"/>
</dbReference>
<dbReference type="InterPro" id="IPR017734">
    <property type="entry name" value="T6SS_SciN"/>
</dbReference>
<feature type="signal peptide" evidence="1">
    <location>
        <begin position="1"/>
        <end position="23"/>
    </location>
</feature>
<gene>
    <name evidence="2" type="ORF">J2W88_000913</name>
    <name evidence="3" type="ORF">J2W93_000913</name>
</gene>
<dbReference type="Proteomes" id="UP001249076">
    <property type="component" value="Unassembled WGS sequence"/>
</dbReference>
<proteinExistence type="predicted"/>
<evidence type="ECO:0000313" key="4">
    <source>
        <dbReference type="Proteomes" id="UP001249076"/>
    </source>
</evidence>
<evidence type="ECO:0000256" key="1">
    <source>
        <dbReference type="SAM" id="SignalP"/>
    </source>
</evidence>
<feature type="chain" id="PRO_5042514856" evidence="1">
    <location>
        <begin position="24"/>
        <end position="192"/>
    </location>
</feature>
<dbReference type="RefSeq" id="WP_310046183.1">
    <property type="nucleotide sequence ID" value="NZ_JAVDTL010000001.1"/>
</dbReference>
<keyword evidence="1" id="KW-0732">Signal</keyword>
<name>A0AAJ2BWA6_ACIDE</name>
<dbReference type="InterPro" id="IPR038706">
    <property type="entry name" value="Type_VI_SciN-like_sf"/>
</dbReference>
<dbReference type="PANTHER" id="PTHR37625:SF4">
    <property type="entry name" value="OUTER MEMBRANE LIPOPROTEIN"/>
    <property type="match status" value="1"/>
</dbReference>
<organism evidence="2 5">
    <name type="scientific">Acidovorax delafieldii</name>
    <name type="common">Pseudomonas delafieldii</name>
    <dbReference type="NCBI Taxonomy" id="47920"/>
    <lineage>
        <taxon>Bacteria</taxon>
        <taxon>Pseudomonadati</taxon>
        <taxon>Pseudomonadota</taxon>
        <taxon>Betaproteobacteria</taxon>
        <taxon>Burkholderiales</taxon>
        <taxon>Comamonadaceae</taxon>
        <taxon>Acidovorax</taxon>
    </lineage>
</organism>
<keyword evidence="4" id="KW-1185">Reference proteome</keyword>
<dbReference type="Pfam" id="PF12790">
    <property type="entry name" value="T6SS-SciN"/>
    <property type="match status" value="1"/>
</dbReference>
<dbReference type="PANTHER" id="PTHR37625">
    <property type="entry name" value="OUTER MEMBRANE LIPOPROTEIN-RELATED"/>
    <property type="match status" value="1"/>
</dbReference>
<dbReference type="AlphaFoldDB" id="A0AAJ2BWA6"/>
<dbReference type="NCBIfam" id="TIGR03352">
    <property type="entry name" value="VI_chp_3"/>
    <property type="match status" value="1"/>
</dbReference>
<accession>A0AAJ2BWA6</accession>
<evidence type="ECO:0000313" key="2">
    <source>
        <dbReference type="EMBL" id="MDR6765655.1"/>
    </source>
</evidence>
<dbReference type="EMBL" id="JAVDTL010000001">
    <property type="protein sequence ID" value="MDR6765655.1"/>
    <property type="molecule type" value="Genomic_DNA"/>
</dbReference>
<comment type="caution">
    <text evidence="2">The sequence shown here is derived from an EMBL/GenBank/DDBJ whole genome shotgun (WGS) entry which is preliminary data.</text>
</comment>
<dbReference type="EMBL" id="JAVDTS010000001">
    <property type="protein sequence ID" value="MDR6836092.1"/>
    <property type="molecule type" value="Genomic_DNA"/>
</dbReference>
<dbReference type="Gene3D" id="2.60.40.4150">
    <property type="entry name" value="Type VI secretion system, lipoprotein SciN"/>
    <property type="match status" value="1"/>
</dbReference>
<evidence type="ECO:0000313" key="5">
    <source>
        <dbReference type="Proteomes" id="UP001253458"/>
    </source>
</evidence>
<protein>
    <submittedName>
        <fullName evidence="2">Type VI secretion system protein VasD</fullName>
    </submittedName>
</protein>
<evidence type="ECO:0000313" key="3">
    <source>
        <dbReference type="EMBL" id="MDR6836092.1"/>
    </source>
</evidence>